<proteinExistence type="predicted"/>
<gene>
    <name evidence="1" type="ORF">B0H15DRAFT_944734</name>
</gene>
<name>A0AAD6XTU0_9AGAR</name>
<organism evidence="1 2">
    <name type="scientific">Mycena belliarum</name>
    <dbReference type="NCBI Taxonomy" id="1033014"/>
    <lineage>
        <taxon>Eukaryota</taxon>
        <taxon>Fungi</taxon>
        <taxon>Dikarya</taxon>
        <taxon>Basidiomycota</taxon>
        <taxon>Agaricomycotina</taxon>
        <taxon>Agaricomycetes</taxon>
        <taxon>Agaricomycetidae</taxon>
        <taxon>Agaricales</taxon>
        <taxon>Marasmiineae</taxon>
        <taxon>Mycenaceae</taxon>
        <taxon>Mycena</taxon>
    </lineage>
</organism>
<evidence type="ECO:0000313" key="2">
    <source>
        <dbReference type="Proteomes" id="UP001222325"/>
    </source>
</evidence>
<keyword evidence="2" id="KW-1185">Reference proteome</keyword>
<evidence type="ECO:0000313" key="1">
    <source>
        <dbReference type="EMBL" id="KAJ7099322.1"/>
    </source>
</evidence>
<comment type="caution">
    <text evidence="1">The sequence shown here is derived from an EMBL/GenBank/DDBJ whole genome shotgun (WGS) entry which is preliminary data.</text>
</comment>
<dbReference type="EMBL" id="JARJCN010000007">
    <property type="protein sequence ID" value="KAJ7099322.1"/>
    <property type="molecule type" value="Genomic_DNA"/>
</dbReference>
<dbReference type="AlphaFoldDB" id="A0AAD6XTU0"/>
<dbReference type="Proteomes" id="UP001222325">
    <property type="component" value="Unassembled WGS sequence"/>
</dbReference>
<sequence length="187" mass="20986">MAQNTQFATPNILATTAKLPVVHPKGYVAGAAVIARVAERARARRADEESKALKQKALHCLDTNQPFDQALQSWINPLQAPVPVERPEGYVPGGAVRARVGERDRIRKEKIARLEWYREQGRAKRKFWIFHKPYPTAPAPSPGLEARRKLAERDEDIARKARVAHLENLRYGGKGSTRKGAIVKRAQ</sequence>
<accession>A0AAD6XTU0</accession>
<reference evidence="1" key="1">
    <citation type="submission" date="2023-03" db="EMBL/GenBank/DDBJ databases">
        <title>Massive genome expansion in bonnet fungi (Mycena s.s.) driven by repeated elements and novel gene families across ecological guilds.</title>
        <authorList>
            <consortium name="Lawrence Berkeley National Laboratory"/>
            <person name="Harder C.B."/>
            <person name="Miyauchi S."/>
            <person name="Viragh M."/>
            <person name="Kuo A."/>
            <person name="Thoen E."/>
            <person name="Andreopoulos B."/>
            <person name="Lu D."/>
            <person name="Skrede I."/>
            <person name="Drula E."/>
            <person name="Henrissat B."/>
            <person name="Morin E."/>
            <person name="Kohler A."/>
            <person name="Barry K."/>
            <person name="LaButti K."/>
            <person name="Morin E."/>
            <person name="Salamov A."/>
            <person name="Lipzen A."/>
            <person name="Mereny Z."/>
            <person name="Hegedus B."/>
            <person name="Baldrian P."/>
            <person name="Stursova M."/>
            <person name="Weitz H."/>
            <person name="Taylor A."/>
            <person name="Grigoriev I.V."/>
            <person name="Nagy L.G."/>
            <person name="Martin F."/>
            <person name="Kauserud H."/>
        </authorList>
    </citation>
    <scope>NUCLEOTIDE SEQUENCE</scope>
    <source>
        <strain evidence="1">CBHHK173m</strain>
    </source>
</reference>
<protein>
    <submittedName>
        <fullName evidence="1">Uncharacterized protein</fullName>
    </submittedName>
</protein>